<evidence type="ECO:0000259" key="2">
    <source>
        <dbReference type="Pfam" id="PF00171"/>
    </source>
</evidence>
<dbReference type="Proteomes" id="UP000649955">
    <property type="component" value="Unassembled WGS sequence"/>
</dbReference>
<reference evidence="4" key="1">
    <citation type="journal article" date="2019" name="Int. J. Syst. Evol. Microbiol.">
        <title>The Global Catalogue of Microorganisms (GCM) 10K type strain sequencing project: providing services to taxonomists for standard genome sequencing and annotation.</title>
        <authorList>
            <consortium name="The Broad Institute Genomics Platform"/>
            <consortium name="The Broad Institute Genome Sequencing Center for Infectious Disease"/>
            <person name="Wu L."/>
            <person name="Ma J."/>
        </authorList>
    </citation>
    <scope>NUCLEOTIDE SEQUENCE [LARGE SCALE GENOMIC DNA]</scope>
    <source>
        <strain evidence="4">CGMCC 4.7680</strain>
    </source>
</reference>
<proteinExistence type="predicted"/>
<dbReference type="EMBL" id="BNAW01000005">
    <property type="protein sequence ID" value="GHG03214.1"/>
    <property type="molecule type" value="Genomic_DNA"/>
</dbReference>
<dbReference type="Gene3D" id="3.40.605.10">
    <property type="entry name" value="Aldehyde Dehydrogenase, Chain A, domain 1"/>
    <property type="match status" value="1"/>
</dbReference>
<evidence type="ECO:0000256" key="1">
    <source>
        <dbReference type="ARBA" id="ARBA00023002"/>
    </source>
</evidence>
<evidence type="ECO:0000313" key="4">
    <source>
        <dbReference type="Proteomes" id="UP000649955"/>
    </source>
</evidence>
<dbReference type="Pfam" id="PF00171">
    <property type="entry name" value="Aldedh"/>
    <property type="match status" value="1"/>
</dbReference>
<keyword evidence="1" id="KW-0560">Oxidoreductase</keyword>
<accession>A0ABQ3K5M9</accession>
<dbReference type="InterPro" id="IPR015590">
    <property type="entry name" value="Aldehyde_DH_dom"/>
</dbReference>
<organism evidence="3 4">
    <name type="scientific">Amycolatopsis bullii</name>
    <dbReference type="NCBI Taxonomy" id="941987"/>
    <lineage>
        <taxon>Bacteria</taxon>
        <taxon>Bacillati</taxon>
        <taxon>Actinomycetota</taxon>
        <taxon>Actinomycetes</taxon>
        <taxon>Pseudonocardiales</taxon>
        <taxon>Pseudonocardiaceae</taxon>
        <taxon>Amycolatopsis</taxon>
    </lineage>
</organism>
<name>A0ABQ3K5M9_9PSEU</name>
<dbReference type="InterPro" id="IPR016162">
    <property type="entry name" value="Ald_DH_N"/>
</dbReference>
<keyword evidence="4" id="KW-1185">Reference proteome</keyword>
<evidence type="ECO:0000313" key="3">
    <source>
        <dbReference type="EMBL" id="GHG03214.1"/>
    </source>
</evidence>
<dbReference type="SUPFAM" id="SSF53720">
    <property type="entry name" value="ALDH-like"/>
    <property type="match status" value="1"/>
</dbReference>
<gene>
    <name evidence="3" type="ORF">GCM10017567_18430</name>
</gene>
<protein>
    <recommendedName>
        <fullName evidence="2">Aldehyde dehydrogenase domain-containing protein</fullName>
    </recommendedName>
</protein>
<sequence length="302" mass="32793">MVPGKGSELGNAVAEDPNIDMISFTGSTPVGRELAQADDQPLTHREWIAPSRDRPSAVRGNRLSRISFAPKLKVIAVPHNRDLPEILDKETHMTRRRFPVAALTALLLMAAAPAAQAGPARPMDDVLPPIGQEIELTGDAPDTPLQIRDSAESVHFTGGLRVKVEADPDDPLTSRRLQVSGMRFTGNLADGGGRARQDGTITIEQNDVDVDAKSLLKLTQKFPPRYEQVMVLGFTMTIDQPDRAEPLVLTTKEPAKLIGQLTQFPPSGDIYQLRNPVDLVLPDNPDDTVATLQQFPVKVGGL</sequence>
<dbReference type="InterPro" id="IPR016161">
    <property type="entry name" value="Ald_DH/histidinol_DH"/>
</dbReference>
<comment type="caution">
    <text evidence="3">The sequence shown here is derived from an EMBL/GenBank/DDBJ whole genome shotgun (WGS) entry which is preliminary data.</text>
</comment>
<feature type="domain" description="Aldehyde dehydrogenase" evidence="2">
    <location>
        <begin position="1"/>
        <end position="41"/>
    </location>
</feature>